<evidence type="ECO:0000313" key="2">
    <source>
        <dbReference type="EMBL" id="KLT43061.1"/>
    </source>
</evidence>
<evidence type="ECO:0000313" key="3">
    <source>
        <dbReference type="Proteomes" id="UP000053611"/>
    </source>
</evidence>
<feature type="domain" description="N-acetyltransferase" evidence="1">
    <location>
        <begin position="42"/>
        <end position="198"/>
    </location>
</feature>
<keyword evidence="3" id="KW-1185">Reference proteome</keyword>
<dbReference type="Gene3D" id="3.40.630.30">
    <property type="match status" value="1"/>
</dbReference>
<proteinExistence type="predicted"/>
<dbReference type="OrthoDB" id="41238at2759"/>
<accession>A0A0J0XPL7</accession>
<name>A0A0J0XPL7_9TREE</name>
<dbReference type="GeneID" id="28983490"/>
<dbReference type="PANTHER" id="PTHR43441">
    <property type="entry name" value="RIBOSOMAL-PROTEIN-SERINE ACETYLTRANSFERASE"/>
    <property type="match status" value="1"/>
</dbReference>
<dbReference type="EMBL" id="KQ087198">
    <property type="protein sequence ID" value="KLT43061.1"/>
    <property type="molecule type" value="Genomic_DNA"/>
</dbReference>
<dbReference type="SUPFAM" id="SSF55729">
    <property type="entry name" value="Acyl-CoA N-acyltransferases (Nat)"/>
    <property type="match status" value="1"/>
</dbReference>
<protein>
    <submittedName>
        <fullName evidence="2">Acyl-CoA N-acyltransferase</fullName>
    </submittedName>
</protein>
<dbReference type="RefSeq" id="XP_018279552.1">
    <property type="nucleotide sequence ID" value="XM_018422887.1"/>
</dbReference>
<dbReference type="InterPro" id="IPR000182">
    <property type="entry name" value="GNAT_dom"/>
</dbReference>
<dbReference type="GO" id="GO:0008999">
    <property type="term" value="F:protein-N-terminal-alanine acetyltransferase activity"/>
    <property type="evidence" value="ECO:0007669"/>
    <property type="project" value="TreeGrafter"/>
</dbReference>
<dbReference type="Pfam" id="PF13302">
    <property type="entry name" value="Acetyltransf_3"/>
    <property type="match status" value="1"/>
</dbReference>
<reference evidence="2 3" key="1">
    <citation type="submission" date="2015-03" db="EMBL/GenBank/DDBJ databases">
        <title>Genomics and transcriptomics of the oil-accumulating basidiomycete yeast T. oleaginosus allow insights into substrate utilization and the diverse evolutionary trajectories of mating systems in fungi.</title>
        <authorList>
            <consortium name="DOE Joint Genome Institute"/>
            <person name="Kourist R."/>
            <person name="Kracht O."/>
            <person name="Bracharz F."/>
            <person name="Lipzen A."/>
            <person name="Nolan M."/>
            <person name="Ohm R."/>
            <person name="Grigoriev I."/>
            <person name="Sun S."/>
            <person name="Heitman J."/>
            <person name="Bruck T."/>
            <person name="Nowrousian M."/>
        </authorList>
    </citation>
    <scope>NUCLEOTIDE SEQUENCE [LARGE SCALE GENOMIC DNA]</scope>
    <source>
        <strain evidence="2 3">IBC0246</strain>
    </source>
</reference>
<dbReference type="InterPro" id="IPR016181">
    <property type="entry name" value="Acyl_CoA_acyltransferase"/>
</dbReference>
<keyword evidence="2" id="KW-0808">Transferase</keyword>
<gene>
    <name evidence="2" type="ORF">CC85DRAFT_284816</name>
</gene>
<dbReference type="PANTHER" id="PTHR43441:SF5">
    <property type="entry name" value="FAMILY ACETYLTRANSFERASE, PUTATIVE-RELATED"/>
    <property type="match status" value="1"/>
</dbReference>
<dbReference type="GO" id="GO:1990189">
    <property type="term" value="F:protein N-terminal-serine acetyltransferase activity"/>
    <property type="evidence" value="ECO:0007669"/>
    <property type="project" value="TreeGrafter"/>
</dbReference>
<sequence>MPYTNNYKPPVTDVETNCHLATKPEDYDFNFMFDVKPLRSDRVELRPFVPSLHAQPLLEGVQANPEIVHWLGLPDDWKSVDDVCRWCELTGRSNPGMLRMAIYSAPLDRLDAPVDDYVFAGTASYLESNYDNMMSEIGWICILKPFQRTHVNTHMVGLMMHQILDLPEDGGWGLRRCQWKANSLNKPSHAAAQRMGFTYEGTLRAFVVLPPNREGAAKGRPGVRGENRMQRDTWMASTTWQEWEGGVRKHVDKLMARR</sequence>
<evidence type="ECO:0000259" key="1">
    <source>
        <dbReference type="Pfam" id="PF13302"/>
    </source>
</evidence>
<dbReference type="InterPro" id="IPR051908">
    <property type="entry name" value="Ribosomal_N-acetyltransferase"/>
</dbReference>
<dbReference type="Proteomes" id="UP000053611">
    <property type="component" value="Unassembled WGS sequence"/>
</dbReference>
<organism evidence="2 3">
    <name type="scientific">Cutaneotrichosporon oleaginosum</name>
    <dbReference type="NCBI Taxonomy" id="879819"/>
    <lineage>
        <taxon>Eukaryota</taxon>
        <taxon>Fungi</taxon>
        <taxon>Dikarya</taxon>
        <taxon>Basidiomycota</taxon>
        <taxon>Agaricomycotina</taxon>
        <taxon>Tremellomycetes</taxon>
        <taxon>Trichosporonales</taxon>
        <taxon>Trichosporonaceae</taxon>
        <taxon>Cutaneotrichosporon</taxon>
    </lineage>
</organism>
<dbReference type="AlphaFoldDB" id="A0A0J0XPL7"/>
<keyword evidence="2" id="KW-0012">Acyltransferase</keyword>